<dbReference type="Proteomes" id="UP000184512">
    <property type="component" value="Unassembled WGS sequence"/>
</dbReference>
<dbReference type="STRING" id="1123357.SAMN02745244_00631"/>
<evidence type="ECO:0000313" key="2">
    <source>
        <dbReference type="Proteomes" id="UP000184512"/>
    </source>
</evidence>
<sequence>MGRLSANRAHEALADFVDLPIQRWPSAAALRLRAFGLRENLLAYDAAYHCLGWPAQIRSSDLIARLSSMAA</sequence>
<dbReference type="AlphaFoldDB" id="A0A1M6C9P7"/>
<keyword evidence="2" id="KW-1185">Reference proteome</keyword>
<accession>A0A1M6C9P7</accession>
<name>A0A1M6C9P7_9ACTN</name>
<protein>
    <submittedName>
        <fullName evidence="1">Uncharacterized protein</fullName>
    </submittedName>
</protein>
<reference evidence="1 2" key="1">
    <citation type="submission" date="2016-11" db="EMBL/GenBank/DDBJ databases">
        <authorList>
            <person name="Jaros S."/>
            <person name="Januszkiewicz K."/>
            <person name="Wedrychowicz H."/>
        </authorList>
    </citation>
    <scope>NUCLEOTIDE SEQUENCE [LARGE SCALE GENOMIC DNA]</scope>
    <source>
        <strain evidence="1 2">DSM 12906</strain>
    </source>
</reference>
<evidence type="ECO:0000313" key="1">
    <source>
        <dbReference type="EMBL" id="SHI57750.1"/>
    </source>
</evidence>
<proteinExistence type="predicted"/>
<gene>
    <name evidence="1" type="ORF">SAMN02745244_00631</name>
</gene>
<dbReference type="EMBL" id="FQZG01000009">
    <property type="protein sequence ID" value="SHI57750.1"/>
    <property type="molecule type" value="Genomic_DNA"/>
</dbReference>
<organism evidence="1 2">
    <name type="scientific">Tessaracoccus bendigoensis DSM 12906</name>
    <dbReference type="NCBI Taxonomy" id="1123357"/>
    <lineage>
        <taxon>Bacteria</taxon>
        <taxon>Bacillati</taxon>
        <taxon>Actinomycetota</taxon>
        <taxon>Actinomycetes</taxon>
        <taxon>Propionibacteriales</taxon>
        <taxon>Propionibacteriaceae</taxon>
        <taxon>Tessaracoccus</taxon>
    </lineage>
</organism>